<evidence type="ECO:0000256" key="1">
    <source>
        <dbReference type="ARBA" id="ARBA00004613"/>
    </source>
</evidence>
<dbReference type="GO" id="GO:0045493">
    <property type="term" value="P:xylan catabolic process"/>
    <property type="evidence" value="ECO:0007669"/>
    <property type="project" value="UniProtKB-KW"/>
</dbReference>
<evidence type="ECO:0000256" key="6">
    <source>
        <dbReference type="ARBA" id="ARBA00022801"/>
    </source>
</evidence>
<keyword evidence="4" id="KW-0858">Xylan degradation</keyword>
<evidence type="ECO:0000256" key="2">
    <source>
        <dbReference type="ARBA" id="ARBA00013091"/>
    </source>
</evidence>
<dbReference type="STRING" id="264951.A0A443HWS4"/>
<dbReference type="GO" id="GO:0005576">
    <property type="term" value="C:extracellular region"/>
    <property type="evidence" value="ECO:0007669"/>
    <property type="project" value="UniProtKB-SubCell"/>
</dbReference>
<keyword evidence="8" id="KW-0624">Polysaccharide degradation</keyword>
<evidence type="ECO:0000256" key="3">
    <source>
        <dbReference type="ARBA" id="ARBA00022525"/>
    </source>
</evidence>
<keyword evidence="5 10" id="KW-0732">Signal</keyword>
<keyword evidence="3" id="KW-0964">Secreted</keyword>
<protein>
    <recommendedName>
        <fullName evidence="2">feruloyl esterase</fullName>
        <ecNumber evidence="2">3.1.1.73</ecNumber>
    </recommendedName>
</protein>
<feature type="signal peptide" evidence="10">
    <location>
        <begin position="1"/>
        <end position="20"/>
    </location>
</feature>
<comment type="catalytic activity">
    <reaction evidence="9">
        <text>feruloyl-polysaccharide + H2O = ferulate + polysaccharide.</text>
        <dbReference type="EC" id="3.1.1.73"/>
    </reaction>
</comment>
<evidence type="ECO:0000256" key="8">
    <source>
        <dbReference type="ARBA" id="ARBA00023326"/>
    </source>
</evidence>
<dbReference type="AlphaFoldDB" id="A0A443HWS4"/>
<evidence type="ECO:0000313" key="11">
    <source>
        <dbReference type="EMBL" id="RWQ96289.1"/>
    </source>
</evidence>
<dbReference type="VEuPathDB" id="FungiDB:C8Q69DRAFT_444028"/>
<reference evidence="11 12" key="1">
    <citation type="journal article" date="2018" name="Front. Microbiol.">
        <title>Genomic and genetic insights into a cosmopolitan fungus, Paecilomyces variotii (Eurotiales).</title>
        <authorList>
            <person name="Urquhart A.S."/>
            <person name="Mondo S.J."/>
            <person name="Makela M.R."/>
            <person name="Hane J.K."/>
            <person name="Wiebenga A."/>
            <person name="He G."/>
            <person name="Mihaltcheva S."/>
            <person name="Pangilinan J."/>
            <person name="Lipzen A."/>
            <person name="Barry K."/>
            <person name="de Vries R.P."/>
            <person name="Grigoriev I.V."/>
            <person name="Idnurm A."/>
        </authorList>
    </citation>
    <scope>NUCLEOTIDE SEQUENCE [LARGE SCALE GENOMIC DNA]</scope>
    <source>
        <strain evidence="11 12">CBS 101075</strain>
    </source>
</reference>
<keyword evidence="6" id="KW-0378">Hydrolase</keyword>
<keyword evidence="7" id="KW-0119">Carbohydrate metabolism</keyword>
<dbReference type="PANTHER" id="PTHR38050">
    <property type="match status" value="1"/>
</dbReference>
<dbReference type="EMBL" id="RCNU01000004">
    <property type="protein sequence ID" value="RWQ96289.1"/>
    <property type="molecule type" value="Genomic_DNA"/>
</dbReference>
<feature type="chain" id="PRO_5019333906" description="feruloyl esterase" evidence="10">
    <location>
        <begin position="21"/>
        <end position="325"/>
    </location>
</feature>
<dbReference type="SUPFAM" id="SSF53474">
    <property type="entry name" value="alpha/beta-Hydrolases"/>
    <property type="match status" value="1"/>
</dbReference>
<dbReference type="RefSeq" id="XP_028485934.1">
    <property type="nucleotide sequence ID" value="XM_028628969.1"/>
</dbReference>
<comment type="subcellular location">
    <subcellularLocation>
        <location evidence="1">Secreted</location>
    </subcellularLocation>
</comment>
<dbReference type="Gene3D" id="3.40.50.1820">
    <property type="entry name" value="alpha/beta hydrolase"/>
    <property type="match status" value="1"/>
</dbReference>
<sequence>MKEYIILFFAIFSIFGTIRASSRSPGCGMPIPNNESPGNFTYVALFMTSDNVPRSYIINIPSGYDTEKPAPLIFSFHGRGKTAYSQLLLSEFYNETWNPDAISVYPQGLKGSEGETQWQGDPNSVGVNDVGFVLDMINNFSQNYCLDTDRIFASGKSNGGGFTGLLACDETASKQIAAFAPVSGAFYQPLSENGTCDAADTPIKCNPAARKIPVIEFHGDADDTIPYNGGERRGECLPTIPHWAREWSTRDGYGPKSDLTSSFDNHVLKYEYGYSEGSLGMVTHYLIRGLGHAWPSTQPNSDNPNGTYINATPLILDFFSKWPLH</sequence>
<keyword evidence="12" id="KW-1185">Reference proteome</keyword>
<dbReference type="PANTHER" id="PTHR38050:SF2">
    <property type="entry name" value="FERULOYL ESTERASE C-RELATED"/>
    <property type="match status" value="1"/>
</dbReference>
<proteinExistence type="predicted"/>
<dbReference type="InterPro" id="IPR029058">
    <property type="entry name" value="AB_hydrolase_fold"/>
</dbReference>
<dbReference type="GO" id="GO:0030600">
    <property type="term" value="F:feruloyl esterase activity"/>
    <property type="evidence" value="ECO:0007669"/>
    <property type="project" value="UniProtKB-EC"/>
</dbReference>
<evidence type="ECO:0000256" key="4">
    <source>
        <dbReference type="ARBA" id="ARBA00022651"/>
    </source>
</evidence>
<evidence type="ECO:0000313" key="12">
    <source>
        <dbReference type="Proteomes" id="UP000283841"/>
    </source>
</evidence>
<dbReference type="EC" id="3.1.1.73" evidence="2"/>
<evidence type="ECO:0000256" key="7">
    <source>
        <dbReference type="ARBA" id="ARBA00023277"/>
    </source>
</evidence>
<dbReference type="Proteomes" id="UP000283841">
    <property type="component" value="Unassembled WGS sequence"/>
</dbReference>
<dbReference type="InterPro" id="IPR043595">
    <property type="entry name" value="FaeB/C/D"/>
</dbReference>
<comment type="caution">
    <text evidence="11">The sequence shown here is derived from an EMBL/GenBank/DDBJ whole genome shotgun (WGS) entry which is preliminary data.</text>
</comment>
<evidence type="ECO:0000256" key="9">
    <source>
        <dbReference type="ARBA" id="ARBA00034075"/>
    </source>
</evidence>
<gene>
    <name evidence="11" type="ORF">C8Q69DRAFT_444028</name>
</gene>
<evidence type="ECO:0000256" key="5">
    <source>
        <dbReference type="ARBA" id="ARBA00022729"/>
    </source>
</evidence>
<organism evidence="11 12">
    <name type="scientific">Byssochlamys spectabilis</name>
    <name type="common">Paecilomyces variotii</name>
    <dbReference type="NCBI Taxonomy" id="264951"/>
    <lineage>
        <taxon>Eukaryota</taxon>
        <taxon>Fungi</taxon>
        <taxon>Dikarya</taxon>
        <taxon>Ascomycota</taxon>
        <taxon>Pezizomycotina</taxon>
        <taxon>Eurotiomycetes</taxon>
        <taxon>Eurotiomycetidae</taxon>
        <taxon>Eurotiales</taxon>
        <taxon>Thermoascaceae</taxon>
        <taxon>Paecilomyces</taxon>
    </lineage>
</organism>
<dbReference type="GeneID" id="39598246"/>
<name>A0A443HWS4_BYSSP</name>
<evidence type="ECO:0000256" key="10">
    <source>
        <dbReference type="SAM" id="SignalP"/>
    </source>
</evidence>
<accession>A0A443HWS4</accession>